<dbReference type="AlphaFoldDB" id="A0A1Q9JKK5"/>
<dbReference type="Pfam" id="PF00126">
    <property type="entry name" value="HTH_1"/>
    <property type="match status" value="1"/>
</dbReference>
<dbReference type="PROSITE" id="PS50931">
    <property type="entry name" value="HTH_LYSR"/>
    <property type="match status" value="1"/>
</dbReference>
<dbReference type="RefSeq" id="WP_075714622.1">
    <property type="nucleotide sequence ID" value="NZ_MJIE01000001.1"/>
</dbReference>
<feature type="domain" description="HTH lysR-type" evidence="5">
    <location>
        <begin position="1"/>
        <end position="58"/>
    </location>
</feature>
<keyword evidence="4" id="KW-0804">Transcription</keyword>
<dbReference type="GO" id="GO:0003700">
    <property type="term" value="F:DNA-binding transcription factor activity"/>
    <property type="evidence" value="ECO:0007669"/>
    <property type="project" value="InterPro"/>
</dbReference>
<evidence type="ECO:0000313" key="6">
    <source>
        <dbReference type="EMBL" id="OLR56748.1"/>
    </source>
</evidence>
<dbReference type="Gene3D" id="3.40.190.10">
    <property type="entry name" value="Periplasmic binding protein-like II"/>
    <property type="match status" value="2"/>
</dbReference>
<comment type="similarity">
    <text evidence="1">Belongs to the LysR transcriptional regulatory family.</text>
</comment>
<evidence type="ECO:0000313" key="7">
    <source>
        <dbReference type="Proteomes" id="UP000187404"/>
    </source>
</evidence>
<dbReference type="PANTHER" id="PTHR30346">
    <property type="entry name" value="TRANSCRIPTIONAL DUAL REGULATOR HCAR-RELATED"/>
    <property type="match status" value="1"/>
</dbReference>
<evidence type="ECO:0000256" key="4">
    <source>
        <dbReference type="ARBA" id="ARBA00023163"/>
    </source>
</evidence>
<dbReference type="FunFam" id="1.10.10.10:FF:000001">
    <property type="entry name" value="LysR family transcriptional regulator"/>
    <property type="match status" value="1"/>
</dbReference>
<dbReference type="InterPro" id="IPR036388">
    <property type="entry name" value="WH-like_DNA-bd_sf"/>
</dbReference>
<accession>A0A1Q9JKK5</accession>
<dbReference type="SUPFAM" id="SSF53850">
    <property type="entry name" value="Periplasmic binding protein-like II"/>
    <property type="match status" value="1"/>
</dbReference>
<dbReference type="EMBL" id="MJIE01000001">
    <property type="protein sequence ID" value="OLR56748.1"/>
    <property type="molecule type" value="Genomic_DNA"/>
</dbReference>
<dbReference type="GO" id="GO:0032993">
    <property type="term" value="C:protein-DNA complex"/>
    <property type="evidence" value="ECO:0007669"/>
    <property type="project" value="TreeGrafter"/>
</dbReference>
<name>A0A1Q9JKK5_9FIRM</name>
<keyword evidence="2" id="KW-0805">Transcription regulation</keyword>
<dbReference type="InterPro" id="IPR036390">
    <property type="entry name" value="WH_DNA-bd_sf"/>
</dbReference>
<dbReference type="PRINTS" id="PR00039">
    <property type="entry name" value="HTHLYSR"/>
</dbReference>
<evidence type="ECO:0000256" key="3">
    <source>
        <dbReference type="ARBA" id="ARBA00023125"/>
    </source>
</evidence>
<keyword evidence="7" id="KW-1185">Reference proteome</keyword>
<gene>
    <name evidence="6" type="ORF">BHK98_12155</name>
</gene>
<dbReference type="PANTHER" id="PTHR30346:SF0">
    <property type="entry name" value="HCA OPERON TRANSCRIPTIONAL ACTIVATOR HCAR"/>
    <property type="match status" value="1"/>
</dbReference>
<comment type="caution">
    <text evidence="6">The sequence shown here is derived from an EMBL/GenBank/DDBJ whole genome shotgun (WGS) entry which is preliminary data.</text>
</comment>
<dbReference type="OrthoDB" id="9803714at2"/>
<evidence type="ECO:0000256" key="1">
    <source>
        <dbReference type="ARBA" id="ARBA00009437"/>
    </source>
</evidence>
<proteinExistence type="inferred from homology"/>
<dbReference type="CDD" id="cd05466">
    <property type="entry name" value="PBP2_LTTR_substrate"/>
    <property type="match status" value="1"/>
</dbReference>
<dbReference type="STRING" id="1261640.BHK98_12155"/>
<protein>
    <submittedName>
        <fullName evidence="6">LysR family transcriptional regulator</fullName>
    </submittedName>
</protein>
<dbReference type="SUPFAM" id="SSF46785">
    <property type="entry name" value="Winged helix' DNA-binding domain"/>
    <property type="match status" value="1"/>
</dbReference>
<dbReference type="InterPro" id="IPR000847">
    <property type="entry name" value="LysR_HTH_N"/>
</dbReference>
<dbReference type="InterPro" id="IPR005119">
    <property type="entry name" value="LysR_subst-bd"/>
</dbReference>
<evidence type="ECO:0000256" key="2">
    <source>
        <dbReference type="ARBA" id="ARBA00023015"/>
    </source>
</evidence>
<evidence type="ECO:0000259" key="5">
    <source>
        <dbReference type="PROSITE" id="PS50931"/>
    </source>
</evidence>
<dbReference type="Proteomes" id="UP000187404">
    <property type="component" value="Unassembled WGS sequence"/>
</dbReference>
<dbReference type="Gene3D" id="1.10.10.10">
    <property type="entry name" value="Winged helix-like DNA-binding domain superfamily/Winged helix DNA-binding domain"/>
    <property type="match status" value="1"/>
</dbReference>
<organism evidence="6 7">
    <name type="scientific">Hornefia porci</name>
    <dbReference type="NCBI Taxonomy" id="2652292"/>
    <lineage>
        <taxon>Bacteria</taxon>
        <taxon>Bacillati</taxon>
        <taxon>Bacillota</taxon>
        <taxon>Clostridia</taxon>
        <taxon>Peptostreptococcales</taxon>
        <taxon>Anaerovoracaceae</taxon>
        <taxon>Hornefia</taxon>
    </lineage>
</organism>
<dbReference type="GO" id="GO:0003677">
    <property type="term" value="F:DNA binding"/>
    <property type="evidence" value="ECO:0007669"/>
    <property type="project" value="UniProtKB-KW"/>
</dbReference>
<sequence>MTLQQIHYVLTIARAGSMNKAAEQLFVSQPSLTSAVKELEKEIGLSIFTRTSRGMIVTSEGADFLMYARQLYQQYELIQEKYSSDRNYKRKFSVSTQHYSFAVKAFVETVRKLGTSDFEFGIFETRTRAVIADVGNLRSEIGVLYLSDFNRRAIGKLLRDHDLEFHELIRCSAYIYMWRGHPLAKEVSLTLKQLEDYPCLAFDQGEEGSYYLTEEIMTEKEYPRTIKASDRATMLNLMVGLNGYILCSGIINEELNGDAYVAVPFRGDRENRNAVMTIGYITRKRSPLSDIGRMYVDEMKRYLDGVSNAERGG</sequence>
<reference evidence="6 7" key="1">
    <citation type="journal article" date="2016" name="Appl. Environ. Microbiol.">
        <title>Function and Phylogeny of Bacterial Butyryl Coenzyme A:Acetate Transferases and Their Diversity in the Proximal Colon of Swine.</title>
        <authorList>
            <person name="Trachsel J."/>
            <person name="Bayles D.O."/>
            <person name="Looft T."/>
            <person name="Levine U.Y."/>
            <person name="Allen H.K."/>
        </authorList>
    </citation>
    <scope>NUCLEOTIDE SEQUENCE [LARGE SCALE GENOMIC DNA]</scope>
    <source>
        <strain evidence="6 7">68-3-10</strain>
    </source>
</reference>
<keyword evidence="3" id="KW-0238">DNA-binding</keyword>
<dbReference type="Pfam" id="PF03466">
    <property type="entry name" value="LysR_substrate"/>
    <property type="match status" value="1"/>
</dbReference>